<dbReference type="AlphaFoldDB" id="A0A0U1LWE6"/>
<feature type="region of interest" description="Disordered" evidence="6">
    <location>
        <begin position="66"/>
        <end position="98"/>
    </location>
</feature>
<dbReference type="Pfam" id="PF13520">
    <property type="entry name" value="AA_permease_2"/>
    <property type="match status" value="1"/>
</dbReference>
<feature type="transmembrane region" description="Helical" evidence="7">
    <location>
        <begin position="563"/>
        <end position="581"/>
    </location>
</feature>
<evidence type="ECO:0000313" key="9">
    <source>
        <dbReference type="Proteomes" id="UP000054383"/>
    </source>
</evidence>
<feature type="transmembrane region" description="Helical" evidence="7">
    <location>
        <begin position="121"/>
        <end position="140"/>
    </location>
</feature>
<feature type="transmembrane region" description="Helical" evidence="7">
    <location>
        <begin position="534"/>
        <end position="551"/>
    </location>
</feature>
<evidence type="ECO:0000256" key="1">
    <source>
        <dbReference type="ARBA" id="ARBA00004141"/>
    </source>
</evidence>
<dbReference type="InterPro" id="IPR002293">
    <property type="entry name" value="AA/rel_permease1"/>
</dbReference>
<evidence type="ECO:0000256" key="3">
    <source>
        <dbReference type="ARBA" id="ARBA00022692"/>
    </source>
</evidence>
<evidence type="ECO:0000256" key="5">
    <source>
        <dbReference type="ARBA" id="ARBA00023136"/>
    </source>
</evidence>
<feature type="transmembrane region" description="Helical" evidence="7">
    <location>
        <begin position="363"/>
        <end position="383"/>
    </location>
</feature>
<keyword evidence="2" id="KW-0813">Transport</keyword>
<evidence type="ECO:0000256" key="4">
    <source>
        <dbReference type="ARBA" id="ARBA00022989"/>
    </source>
</evidence>
<dbReference type="PANTHER" id="PTHR45649">
    <property type="entry name" value="AMINO-ACID PERMEASE BAT1"/>
    <property type="match status" value="1"/>
</dbReference>
<organism evidence="8 9">
    <name type="scientific">Talaromyces islandicus</name>
    <name type="common">Penicillium islandicum</name>
    <dbReference type="NCBI Taxonomy" id="28573"/>
    <lineage>
        <taxon>Eukaryota</taxon>
        <taxon>Fungi</taxon>
        <taxon>Dikarya</taxon>
        <taxon>Ascomycota</taxon>
        <taxon>Pezizomycotina</taxon>
        <taxon>Eurotiomycetes</taxon>
        <taxon>Eurotiomycetidae</taxon>
        <taxon>Eurotiales</taxon>
        <taxon>Trichocomaceae</taxon>
        <taxon>Talaromyces</taxon>
        <taxon>Talaromyces sect. Islandici</taxon>
    </lineage>
</organism>
<comment type="subcellular location">
    <subcellularLocation>
        <location evidence="1">Membrane</location>
        <topology evidence="1">Multi-pass membrane protein</topology>
    </subcellularLocation>
</comment>
<sequence length="612" mass="66370">MLSIAPQAYAQPPIECIRKLFRNTGQDSIPHPDQGRMGPVYDAPPTTTGSDTKSTLPLRLWLHGSAPRLPRKSDTESKQDREGPVSADPGESTRDQSVVDEDAALLQTMGYKQVLHRSYTLLENFSTTFAALYFVGGVRVTYSTGIASGGNLAYWTSYLVTLVFTFISAAVIAEVCSASPSAGSIYLWAAEAGGPRFGRLLGFVVAWWSTTAWTTFCASNTQAAVNYMLSEINVFNLSFPTDTSDVKFRAVQWICTEILLALAAIVNFLPPKSFRWIFYISSALVILDFLLNMVWLPIGVANTWGFRSTHEAFMTTYNGTGAPAGWNWCLSYLATAGILIGFDASGHVAEETKNASVTAARGIFWSTVVSGLGGFVVVIMFLFCAPDADTLFSFGAPQPFVPLYAVVLGKGGHIFMNIVCVVALWFNTAIAIVAASRLVFAVARDGVLPFSSWVSRVSPEGQPRNAVIVVWGVAAVVTCTILPSAVAFTSLISAAGVPSAAAYGLICLGRVFLTPNSFPTPKWSLGRWSKPFQVISIFWNGWVVAVLYSPYEFPVSGETLNYAPVIMGAVTILALVSYWMTPEESWLPKNRISHFIHSKGATTETTTEIIEN</sequence>
<dbReference type="STRING" id="28573.A0A0U1LWE6"/>
<feature type="compositionally biased region" description="Polar residues" evidence="6">
    <location>
        <begin position="45"/>
        <end position="54"/>
    </location>
</feature>
<feature type="transmembrane region" description="Helical" evidence="7">
    <location>
        <begin position="250"/>
        <end position="269"/>
    </location>
</feature>
<proteinExistence type="predicted"/>
<accession>A0A0U1LWE6</accession>
<gene>
    <name evidence="8" type="ORF">PISL3812_04563</name>
</gene>
<dbReference type="OrthoDB" id="10054429at2759"/>
<feature type="region of interest" description="Disordered" evidence="6">
    <location>
        <begin position="25"/>
        <end position="54"/>
    </location>
</feature>
<keyword evidence="4 7" id="KW-1133">Transmembrane helix</keyword>
<evidence type="ECO:0000256" key="6">
    <source>
        <dbReference type="SAM" id="MobiDB-lite"/>
    </source>
</evidence>
<dbReference type="GO" id="GO:0022857">
    <property type="term" value="F:transmembrane transporter activity"/>
    <property type="evidence" value="ECO:0007669"/>
    <property type="project" value="InterPro"/>
</dbReference>
<evidence type="ECO:0000256" key="7">
    <source>
        <dbReference type="SAM" id="Phobius"/>
    </source>
</evidence>
<dbReference type="EMBL" id="CVMT01000003">
    <property type="protein sequence ID" value="CRG87545.1"/>
    <property type="molecule type" value="Genomic_DNA"/>
</dbReference>
<keyword evidence="9" id="KW-1185">Reference proteome</keyword>
<feature type="compositionally biased region" description="Basic and acidic residues" evidence="6">
    <location>
        <begin position="71"/>
        <end position="83"/>
    </location>
</feature>
<protein>
    <submittedName>
        <fullName evidence="8">Putative amino-acid permease C794,03</fullName>
    </submittedName>
</protein>
<feature type="transmembrane region" description="Helical" evidence="7">
    <location>
        <begin position="324"/>
        <end position="342"/>
    </location>
</feature>
<keyword evidence="5 7" id="KW-0472">Membrane</keyword>
<dbReference type="PANTHER" id="PTHR45649:SF13">
    <property type="entry name" value="THIAMINE TRANSPORTER THI9"/>
    <property type="match status" value="1"/>
</dbReference>
<dbReference type="Gene3D" id="1.20.1740.10">
    <property type="entry name" value="Amino acid/polyamine transporter I"/>
    <property type="match status" value="1"/>
</dbReference>
<dbReference type="OMA" id="AFMSTYN"/>
<feature type="transmembrane region" description="Helical" evidence="7">
    <location>
        <begin position="492"/>
        <end position="513"/>
    </location>
</feature>
<feature type="transmembrane region" description="Helical" evidence="7">
    <location>
        <begin position="152"/>
        <end position="176"/>
    </location>
</feature>
<feature type="transmembrane region" description="Helical" evidence="7">
    <location>
        <begin position="466"/>
        <end position="486"/>
    </location>
</feature>
<dbReference type="Proteomes" id="UP000054383">
    <property type="component" value="Unassembled WGS sequence"/>
</dbReference>
<dbReference type="GO" id="GO:0016020">
    <property type="term" value="C:membrane"/>
    <property type="evidence" value="ECO:0007669"/>
    <property type="project" value="UniProtKB-SubCell"/>
</dbReference>
<reference evidence="8 9" key="1">
    <citation type="submission" date="2015-04" db="EMBL/GenBank/DDBJ databases">
        <authorList>
            <person name="Syromyatnikov M.Y."/>
            <person name="Popov V.N."/>
        </authorList>
    </citation>
    <scope>NUCLEOTIDE SEQUENCE [LARGE SCALE GENOMIC DNA]</scope>
    <source>
        <strain evidence="8">WF-38-12</strain>
    </source>
</reference>
<feature type="transmembrane region" description="Helical" evidence="7">
    <location>
        <begin position="276"/>
        <end position="298"/>
    </location>
</feature>
<name>A0A0U1LWE6_TALIS</name>
<evidence type="ECO:0000256" key="2">
    <source>
        <dbReference type="ARBA" id="ARBA00022448"/>
    </source>
</evidence>
<evidence type="ECO:0000313" key="8">
    <source>
        <dbReference type="EMBL" id="CRG87545.1"/>
    </source>
</evidence>
<keyword evidence="3 7" id="KW-0812">Transmembrane</keyword>
<feature type="transmembrane region" description="Helical" evidence="7">
    <location>
        <begin position="414"/>
        <end position="435"/>
    </location>
</feature>